<comment type="caution">
    <text evidence="1">The sequence shown here is derived from an EMBL/GenBank/DDBJ whole genome shotgun (WGS) entry which is preliminary data.</text>
</comment>
<reference evidence="1" key="1">
    <citation type="journal article" date="2020" name="Stud. Mycol.">
        <title>101 Dothideomycetes genomes: a test case for predicting lifestyles and emergence of pathogens.</title>
        <authorList>
            <person name="Haridas S."/>
            <person name="Albert R."/>
            <person name="Binder M."/>
            <person name="Bloem J."/>
            <person name="Labutti K."/>
            <person name="Salamov A."/>
            <person name="Andreopoulos B."/>
            <person name="Baker S."/>
            <person name="Barry K."/>
            <person name="Bills G."/>
            <person name="Bluhm B."/>
            <person name="Cannon C."/>
            <person name="Castanera R."/>
            <person name="Culley D."/>
            <person name="Daum C."/>
            <person name="Ezra D."/>
            <person name="Gonzalez J."/>
            <person name="Henrissat B."/>
            <person name="Kuo A."/>
            <person name="Liang C."/>
            <person name="Lipzen A."/>
            <person name="Lutzoni F."/>
            <person name="Magnuson J."/>
            <person name="Mondo S."/>
            <person name="Nolan M."/>
            <person name="Ohm R."/>
            <person name="Pangilinan J."/>
            <person name="Park H.-J."/>
            <person name="Ramirez L."/>
            <person name="Alfaro M."/>
            <person name="Sun H."/>
            <person name="Tritt A."/>
            <person name="Yoshinaga Y."/>
            <person name="Zwiers L.-H."/>
            <person name="Turgeon B."/>
            <person name="Goodwin S."/>
            <person name="Spatafora J."/>
            <person name="Crous P."/>
            <person name="Grigoriev I."/>
        </authorList>
    </citation>
    <scope>NUCLEOTIDE SEQUENCE</scope>
    <source>
        <strain evidence="1">CBS 133067</strain>
    </source>
</reference>
<sequence length="520" mass="59633">MMWRGLFLFIFLGLAAQLCYFGRTILWNAFLQPLIHNNETSTLSSVVPSMAEQSTQNGSWTSYPSLLQTLLEKAHREALEDAACSHSFGRYDDAAATFNSRLPPTHTSLLLTLQRADMLADQGLQRERMELLENGIEHLSSSCKASEQILLRFMLADAKLWVFGHMRQIESILADVRRHMQNVNIQDLSDVEFRIVTLYHHTVVNLEKISNYISNDSRIVFTNSGRIKSLELTTIRKTLQIQGRWRLYATAAHMELTYSGPRADANDIFMESVHVAETLDSSEDPTMKFLSMTVRKLLADLLEISNPRYARHLFHQYASTLESLRETAGYQTPLNFEDGFAPGIAFDLSMKAFRKSPELQMPEQNIIDVMVALAQQEQARRDIARANQALFAARNTAESWLTRVKDTEEDQAARDSFRKVLQDALQFQRNVTRMAYLEAFCLSDLLNTLNHEYQDFEATLKEVEDFESNHPDFEIPSAQARLYSHAVTACRQLGYEEKLSTFRERHSKWQAQSPPESRAR</sequence>
<evidence type="ECO:0000313" key="1">
    <source>
        <dbReference type="EMBL" id="KAF2092543.1"/>
    </source>
</evidence>
<gene>
    <name evidence="1" type="ORF">NA57DRAFT_62410</name>
</gene>
<evidence type="ECO:0000313" key="2">
    <source>
        <dbReference type="Proteomes" id="UP000799772"/>
    </source>
</evidence>
<organism evidence="1 2">
    <name type="scientific">Rhizodiscina lignyota</name>
    <dbReference type="NCBI Taxonomy" id="1504668"/>
    <lineage>
        <taxon>Eukaryota</taxon>
        <taxon>Fungi</taxon>
        <taxon>Dikarya</taxon>
        <taxon>Ascomycota</taxon>
        <taxon>Pezizomycotina</taxon>
        <taxon>Dothideomycetes</taxon>
        <taxon>Pleosporomycetidae</taxon>
        <taxon>Aulographales</taxon>
        <taxon>Rhizodiscinaceae</taxon>
        <taxon>Rhizodiscina</taxon>
    </lineage>
</organism>
<keyword evidence="2" id="KW-1185">Reference proteome</keyword>
<dbReference type="AlphaFoldDB" id="A0A9P4I3X7"/>
<protein>
    <submittedName>
        <fullName evidence="1">Uncharacterized protein</fullName>
    </submittedName>
</protein>
<name>A0A9P4I3X7_9PEZI</name>
<proteinExistence type="predicted"/>
<dbReference type="EMBL" id="ML978145">
    <property type="protein sequence ID" value="KAF2092543.1"/>
    <property type="molecule type" value="Genomic_DNA"/>
</dbReference>
<accession>A0A9P4I3X7</accession>
<dbReference type="Proteomes" id="UP000799772">
    <property type="component" value="Unassembled WGS sequence"/>
</dbReference>